<proteinExistence type="predicted"/>
<keyword evidence="2" id="KW-1185">Reference proteome</keyword>
<organism evidence="1 2">
    <name type="scientific">Absidia repens</name>
    <dbReference type="NCBI Taxonomy" id="90262"/>
    <lineage>
        <taxon>Eukaryota</taxon>
        <taxon>Fungi</taxon>
        <taxon>Fungi incertae sedis</taxon>
        <taxon>Mucoromycota</taxon>
        <taxon>Mucoromycotina</taxon>
        <taxon>Mucoromycetes</taxon>
        <taxon>Mucorales</taxon>
        <taxon>Cunninghamellaceae</taxon>
        <taxon>Absidia</taxon>
    </lineage>
</organism>
<evidence type="ECO:0000313" key="2">
    <source>
        <dbReference type="Proteomes" id="UP000193560"/>
    </source>
</evidence>
<protein>
    <submittedName>
        <fullName evidence="1">Uncharacterized protein</fullName>
    </submittedName>
</protein>
<dbReference type="AlphaFoldDB" id="A0A1X2IAY7"/>
<evidence type="ECO:0000313" key="1">
    <source>
        <dbReference type="EMBL" id="ORZ13093.1"/>
    </source>
</evidence>
<dbReference type="Proteomes" id="UP000193560">
    <property type="component" value="Unassembled WGS sequence"/>
</dbReference>
<gene>
    <name evidence="1" type="ORF">BCR42DRAFT_419167</name>
</gene>
<comment type="caution">
    <text evidence="1">The sequence shown here is derived from an EMBL/GenBank/DDBJ whole genome shotgun (WGS) entry which is preliminary data.</text>
</comment>
<reference evidence="1 2" key="1">
    <citation type="submission" date="2016-07" db="EMBL/GenBank/DDBJ databases">
        <title>Pervasive Adenine N6-methylation of Active Genes in Fungi.</title>
        <authorList>
            <consortium name="DOE Joint Genome Institute"/>
            <person name="Mondo S.J."/>
            <person name="Dannebaum R.O."/>
            <person name="Kuo R.C."/>
            <person name="Labutti K."/>
            <person name="Haridas S."/>
            <person name="Kuo A."/>
            <person name="Salamov A."/>
            <person name="Ahrendt S.R."/>
            <person name="Lipzen A."/>
            <person name="Sullivan W."/>
            <person name="Andreopoulos W.B."/>
            <person name="Clum A."/>
            <person name="Lindquist E."/>
            <person name="Daum C."/>
            <person name="Ramamoorthy G.K."/>
            <person name="Gryganskyi A."/>
            <person name="Culley D."/>
            <person name="Magnuson J.K."/>
            <person name="James T.Y."/>
            <person name="O'Malley M.A."/>
            <person name="Stajich J.E."/>
            <person name="Spatafora J.W."/>
            <person name="Visel A."/>
            <person name="Grigoriev I.V."/>
        </authorList>
    </citation>
    <scope>NUCLEOTIDE SEQUENCE [LARGE SCALE GENOMIC DNA]</scope>
    <source>
        <strain evidence="1 2">NRRL 1336</strain>
    </source>
</reference>
<dbReference type="EMBL" id="MCGE01000017">
    <property type="protein sequence ID" value="ORZ13093.1"/>
    <property type="molecule type" value="Genomic_DNA"/>
</dbReference>
<name>A0A1X2IAY7_9FUNG</name>
<accession>A0A1X2IAY7</accession>
<sequence>MLLLIFYFILHRIILSRMVKSQGIKLIMLGSSCLSCYCFLIEKKNDAWNTFIPYVLSNCF</sequence>